<dbReference type="Gene3D" id="2.40.160.50">
    <property type="entry name" value="membrane protein fhac: a member of the omp85/tpsb transporter family"/>
    <property type="match status" value="1"/>
</dbReference>
<evidence type="ECO:0000313" key="8">
    <source>
        <dbReference type="Proteomes" id="UP000824267"/>
    </source>
</evidence>
<sequence length="790" mass="91024">MCATICACSPTKHLSEQSYLLSKNEVVCNSKLIEKSDLKNLIRQDPNGRFLGVKWAMYFYSLSEKGEDSTVNYISRNVFRKLGSKPVAIDDKLTKRSVKEMQTFLQSKGAFDASVKDTLEPVRRWYAPWSYYKKRRKVVYRVDIPNRYTINSFSLLTSDTSINKIATEHINNSEIKKGNYYDEEKLSKLRSTLYNDLREKGYYAFSEKYISFLVDTNLNSNSLNIEMNISNPYTKVNDSLIEGVHKLYKLRDIFVYPDYYPPTSALYTPPKDTIRIHHKQGRNAVLSNYYFIRSDKNSLKAKPIMRSILLQKGRLYSTESAKNTFTALSQLKNFKYIDISFIPDNSSTADTLPLDCLIKLSMSKPVNLLTSFEFNFSAANNSVNTQNTSSLGSEINIGFSHSNLLKGAEIFSTNIKAAAEVRSDIFKNYDKLDKWNMFNAFELGFDMGIELPRFLIPFSTHFYSMRFRPHTSIKLAYNTQKRTYYDRNISTVNYEYTWRTKPTNNFSFIPLEVNFVDIEITDDNYKNMLSSLDKRIQYQMTDHMVMAARFGFIYNGQNVGSKQDFTYLRANLESAGNLLFLISNLSKQQKNDHNEYEFISVPYSQYIRTDFDLVHYMYLDKKDVLVARVFGGMGYFYGNSKSLPYEKSFFGGGANNNRAWQLRELGPGSSKPYGQLQYDRAGDIALGFNLEYRFPIGGVFEGAAFIDAGNIWTLSEQKGLEGGQFKFNKFYKEIAVGGGLGLRINIEFLIIRFDLAMKLRDPSQEEGSRWVIRHATSKDLQLQFGIGYPF</sequence>
<organism evidence="7 8">
    <name type="scientific">Candidatus Onthomorpha intestinigallinarum</name>
    <dbReference type="NCBI Taxonomy" id="2840880"/>
    <lineage>
        <taxon>Bacteria</taxon>
        <taxon>Pseudomonadati</taxon>
        <taxon>Bacteroidota</taxon>
        <taxon>Bacteroidia</taxon>
        <taxon>Bacteroidales</taxon>
        <taxon>Candidatus Onthomorpha</taxon>
    </lineage>
</organism>
<comment type="subcellular location">
    <subcellularLocation>
        <location evidence="1">Membrane</location>
    </subcellularLocation>
</comment>
<name>A0A9D1UHA5_9BACT</name>
<reference evidence="7" key="1">
    <citation type="journal article" date="2021" name="PeerJ">
        <title>Extensive microbial diversity within the chicken gut microbiome revealed by metagenomics and culture.</title>
        <authorList>
            <person name="Gilroy R."/>
            <person name="Ravi A."/>
            <person name="Getino M."/>
            <person name="Pursley I."/>
            <person name="Horton D.L."/>
            <person name="Alikhan N.F."/>
            <person name="Baker D."/>
            <person name="Gharbi K."/>
            <person name="Hall N."/>
            <person name="Watson M."/>
            <person name="Adriaenssens E.M."/>
            <person name="Foster-Nyarko E."/>
            <person name="Jarju S."/>
            <person name="Secka A."/>
            <person name="Antonio M."/>
            <person name="Oren A."/>
            <person name="Chaudhuri R.R."/>
            <person name="La Ragione R."/>
            <person name="Hildebrand F."/>
            <person name="Pallen M.J."/>
        </authorList>
    </citation>
    <scope>NUCLEOTIDE SEQUENCE</scope>
    <source>
        <strain evidence="7">Gambia16-930</strain>
    </source>
</reference>
<keyword evidence="2" id="KW-0812">Transmembrane</keyword>
<dbReference type="EMBL" id="DXGG01000125">
    <property type="protein sequence ID" value="HIW87358.1"/>
    <property type="molecule type" value="Genomic_DNA"/>
</dbReference>
<evidence type="ECO:0000256" key="5">
    <source>
        <dbReference type="ARBA" id="ARBA00023237"/>
    </source>
</evidence>
<keyword evidence="4" id="KW-0472">Membrane</keyword>
<feature type="domain" description="Bacterial surface antigen (D15)" evidence="6">
    <location>
        <begin position="379"/>
        <end position="790"/>
    </location>
</feature>
<evidence type="ECO:0000313" key="7">
    <source>
        <dbReference type="EMBL" id="HIW87358.1"/>
    </source>
</evidence>
<dbReference type="Proteomes" id="UP000824267">
    <property type="component" value="Unassembled WGS sequence"/>
</dbReference>
<evidence type="ECO:0000256" key="3">
    <source>
        <dbReference type="ARBA" id="ARBA00022729"/>
    </source>
</evidence>
<evidence type="ECO:0000259" key="6">
    <source>
        <dbReference type="Pfam" id="PF01103"/>
    </source>
</evidence>
<evidence type="ECO:0000256" key="4">
    <source>
        <dbReference type="ARBA" id="ARBA00023136"/>
    </source>
</evidence>
<dbReference type="GO" id="GO:0019867">
    <property type="term" value="C:outer membrane"/>
    <property type="evidence" value="ECO:0007669"/>
    <property type="project" value="InterPro"/>
</dbReference>
<evidence type="ECO:0000256" key="1">
    <source>
        <dbReference type="ARBA" id="ARBA00004370"/>
    </source>
</evidence>
<reference evidence="7" key="2">
    <citation type="submission" date="2021-04" db="EMBL/GenBank/DDBJ databases">
        <authorList>
            <person name="Gilroy R."/>
        </authorList>
    </citation>
    <scope>NUCLEOTIDE SEQUENCE</scope>
    <source>
        <strain evidence="7">Gambia16-930</strain>
    </source>
</reference>
<dbReference type="InterPro" id="IPR039910">
    <property type="entry name" value="D15-like"/>
</dbReference>
<keyword evidence="5" id="KW-0998">Cell outer membrane</keyword>
<proteinExistence type="predicted"/>
<evidence type="ECO:0000256" key="2">
    <source>
        <dbReference type="ARBA" id="ARBA00022692"/>
    </source>
</evidence>
<comment type="caution">
    <text evidence="7">The sequence shown here is derived from an EMBL/GenBank/DDBJ whole genome shotgun (WGS) entry which is preliminary data.</text>
</comment>
<protein>
    <submittedName>
        <fullName evidence="7">Outer membrane protein assembly factor</fullName>
    </submittedName>
</protein>
<dbReference type="Pfam" id="PF01103">
    <property type="entry name" value="Omp85"/>
    <property type="match status" value="1"/>
</dbReference>
<keyword evidence="3" id="KW-0732">Signal</keyword>
<dbReference type="AlphaFoldDB" id="A0A9D1UHA5"/>
<accession>A0A9D1UHA5</accession>
<dbReference type="PANTHER" id="PTHR12815">
    <property type="entry name" value="SORTING AND ASSEMBLY MACHINERY SAMM50 PROTEIN FAMILY MEMBER"/>
    <property type="match status" value="1"/>
</dbReference>
<dbReference type="PANTHER" id="PTHR12815:SF47">
    <property type="entry name" value="TRANSLOCATION AND ASSEMBLY MODULE SUBUNIT TAMA"/>
    <property type="match status" value="1"/>
</dbReference>
<dbReference type="InterPro" id="IPR000184">
    <property type="entry name" value="Bac_surfAg_D15"/>
</dbReference>
<gene>
    <name evidence="7" type="ORF">IAC47_03690</name>
</gene>